<proteinExistence type="predicted"/>
<dbReference type="PANTHER" id="PTHR35707:SF1">
    <property type="entry name" value="SPC7 KINETOCHORE PROTEIN DOMAIN-CONTAINING PROTEIN"/>
    <property type="match status" value="1"/>
</dbReference>
<evidence type="ECO:0000313" key="2">
    <source>
        <dbReference type="Proteomes" id="UP000030748"/>
    </source>
</evidence>
<accession>A0A022RRV4</accession>
<dbReference type="PANTHER" id="PTHR35707">
    <property type="entry name" value="OS06G0608100 PROTEIN"/>
    <property type="match status" value="1"/>
</dbReference>
<evidence type="ECO:0000313" key="1">
    <source>
        <dbReference type="EMBL" id="EYU42794.1"/>
    </source>
</evidence>
<dbReference type="Proteomes" id="UP000030748">
    <property type="component" value="Unassembled WGS sequence"/>
</dbReference>
<keyword evidence="2" id="KW-1185">Reference proteome</keyword>
<organism evidence="1 2">
    <name type="scientific">Erythranthe guttata</name>
    <name type="common">Yellow monkey flower</name>
    <name type="synonym">Mimulus guttatus</name>
    <dbReference type="NCBI Taxonomy" id="4155"/>
    <lineage>
        <taxon>Eukaryota</taxon>
        <taxon>Viridiplantae</taxon>
        <taxon>Streptophyta</taxon>
        <taxon>Embryophyta</taxon>
        <taxon>Tracheophyta</taxon>
        <taxon>Spermatophyta</taxon>
        <taxon>Magnoliopsida</taxon>
        <taxon>eudicotyledons</taxon>
        <taxon>Gunneridae</taxon>
        <taxon>Pentapetalae</taxon>
        <taxon>asterids</taxon>
        <taxon>lamiids</taxon>
        <taxon>Lamiales</taxon>
        <taxon>Phrymaceae</taxon>
        <taxon>Erythranthe</taxon>
    </lineage>
</organism>
<dbReference type="AlphaFoldDB" id="A0A022RRV4"/>
<dbReference type="EMBL" id="KI630276">
    <property type="protein sequence ID" value="EYU42794.1"/>
    <property type="molecule type" value="Genomic_DNA"/>
</dbReference>
<name>A0A022RRV4_ERYGU</name>
<sequence length="85" mass="9574">MLCFLNYNSGRKVFLTLDMSCLKRGIYPSEILPVQPASPAGGRNCSFSKQIFDEIRDAAKRIRPGYTRILRLCRCISQVVQSSTS</sequence>
<protein>
    <submittedName>
        <fullName evidence="1">Uncharacterized protein</fullName>
    </submittedName>
</protein>
<gene>
    <name evidence="1" type="ORF">MIMGU_mgv1a017278mg</name>
</gene>
<reference evidence="1 2" key="1">
    <citation type="journal article" date="2013" name="Proc. Natl. Acad. Sci. U.S.A.">
        <title>Fine-scale variation in meiotic recombination in Mimulus inferred from population shotgun sequencing.</title>
        <authorList>
            <person name="Hellsten U."/>
            <person name="Wright K.M."/>
            <person name="Jenkins J."/>
            <person name="Shu S."/>
            <person name="Yuan Y."/>
            <person name="Wessler S.R."/>
            <person name="Schmutz J."/>
            <person name="Willis J.H."/>
            <person name="Rokhsar D.S."/>
        </authorList>
    </citation>
    <scope>NUCLEOTIDE SEQUENCE [LARGE SCALE GENOMIC DNA]</scope>
    <source>
        <strain evidence="2">cv. DUN x IM62</strain>
    </source>
</reference>